<dbReference type="AlphaFoldDB" id="A0A087TMX5"/>
<dbReference type="PANTHER" id="PTHR14098">
    <property type="entry name" value="SH2 DOMAIN CONTAINING PROTEIN"/>
    <property type="match status" value="1"/>
</dbReference>
<dbReference type="STRING" id="407821.A0A087TMX5"/>
<evidence type="ECO:0000313" key="5">
    <source>
        <dbReference type="EMBL" id="KFM66464.1"/>
    </source>
</evidence>
<feature type="compositionally biased region" description="Low complexity" evidence="3">
    <location>
        <begin position="1"/>
        <end position="12"/>
    </location>
</feature>
<dbReference type="GO" id="GO:0007169">
    <property type="term" value="P:cell surface receptor protein tyrosine kinase signaling pathway"/>
    <property type="evidence" value="ECO:0007669"/>
    <property type="project" value="TreeGrafter"/>
</dbReference>
<dbReference type="GO" id="GO:0035556">
    <property type="term" value="P:intracellular signal transduction"/>
    <property type="evidence" value="ECO:0007669"/>
    <property type="project" value="TreeGrafter"/>
</dbReference>
<feature type="domain" description="SH2" evidence="4">
    <location>
        <begin position="142"/>
        <end position="194"/>
    </location>
</feature>
<keyword evidence="6" id="KW-1185">Reference proteome</keyword>
<evidence type="ECO:0000256" key="2">
    <source>
        <dbReference type="PROSITE-ProRule" id="PRU00191"/>
    </source>
</evidence>
<dbReference type="PANTHER" id="PTHR14098:SF14">
    <property type="entry name" value="SH2 DOMAIN-CONTAINING PROTEIN"/>
    <property type="match status" value="1"/>
</dbReference>
<evidence type="ECO:0000259" key="4">
    <source>
        <dbReference type="PROSITE" id="PS50001"/>
    </source>
</evidence>
<gene>
    <name evidence="5" type="ORF">X975_03880</name>
</gene>
<feature type="non-terminal residue" evidence="5">
    <location>
        <position position="194"/>
    </location>
</feature>
<evidence type="ECO:0000256" key="1">
    <source>
        <dbReference type="ARBA" id="ARBA00022999"/>
    </source>
</evidence>
<dbReference type="InterPro" id="IPR000980">
    <property type="entry name" value="SH2"/>
</dbReference>
<proteinExistence type="predicted"/>
<dbReference type="OrthoDB" id="10044490at2759"/>
<dbReference type="SUPFAM" id="SSF55550">
    <property type="entry name" value="SH2 domain"/>
    <property type="match status" value="1"/>
</dbReference>
<dbReference type="EMBL" id="KK115967">
    <property type="protein sequence ID" value="KFM66464.1"/>
    <property type="molecule type" value="Genomic_DNA"/>
</dbReference>
<sequence>MGRRSSTPTSSPKSLHKNKDYNDTNSSSTASSSFSNENLLSHSLFLNKDDSGSVSDLKKVSPLPPLPPRSIPSALEEGFSTTTAKVPLPPRTALNVTEETVQNMATRPLPPVPVPKEENKSASNFKEDNLPSNKQLDIQTYPWFHEIEREDAEEIVKGLKDSGSFVVRPSKRAGKENPYSLTILHEGKLFHLNI</sequence>
<dbReference type="InterPro" id="IPR036860">
    <property type="entry name" value="SH2_dom_sf"/>
</dbReference>
<dbReference type="InterPro" id="IPR051751">
    <property type="entry name" value="Immunoreceptor_sig_adapters"/>
</dbReference>
<evidence type="ECO:0000256" key="3">
    <source>
        <dbReference type="SAM" id="MobiDB-lite"/>
    </source>
</evidence>
<accession>A0A087TMX5</accession>
<feature type="region of interest" description="Disordered" evidence="3">
    <location>
        <begin position="104"/>
        <end position="131"/>
    </location>
</feature>
<dbReference type="Pfam" id="PF00017">
    <property type="entry name" value="SH2"/>
    <property type="match status" value="1"/>
</dbReference>
<dbReference type="Proteomes" id="UP000054359">
    <property type="component" value="Unassembled WGS sequence"/>
</dbReference>
<feature type="compositionally biased region" description="Low complexity" evidence="3">
    <location>
        <begin position="26"/>
        <end position="35"/>
    </location>
</feature>
<keyword evidence="1 2" id="KW-0727">SH2 domain</keyword>
<dbReference type="GO" id="GO:0005737">
    <property type="term" value="C:cytoplasm"/>
    <property type="evidence" value="ECO:0007669"/>
    <property type="project" value="UniProtKB-ARBA"/>
</dbReference>
<name>A0A087TMX5_STEMI</name>
<feature type="compositionally biased region" description="Basic and acidic residues" evidence="3">
    <location>
        <begin position="47"/>
        <end position="59"/>
    </location>
</feature>
<evidence type="ECO:0000313" key="6">
    <source>
        <dbReference type="Proteomes" id="UP000054359"/>
    </source>
</evidence>
<dbReference type="CDD" id="cd00173">
    <property type="entry name" value="SH2"/>
    <property type="match status" value="1"/>
</dbReference>
<organism evidence="5 6">
    <name type="scientific">Stegodyphus mimosarum</name>
    <name type="common">African social velvet spider</name>
    <dbReference type="NCBI Taxonomy" id="407821"/>
    <lineage>
        <taxon>Eukaryota</taxon>
        <taxon>Metazoa</taxon>
        <taxon>Ecdysozoa</taxon>
        <taxon>Arthropoda</taxon>
        <taxon>Chelicerata</taxon>
        <taxon>Arachnida</taxon>
        <taxon>Araneae</taxon>
        <taxon>Araneomorphae</taxon>
        <taxon>Entelegynae</taxon>
        <taxon>Eresoidea</taxon>
        <taxon>Eresidae</taxon>
        <taxon>Stegodyphus</taxon>
    </lineage>
</organism>
<feature type="compositionally biased region" description="Basic and acidic residues" evidence="3">
    <location>
        <begin position="115"/>
        <end position="129"/>
    </location>
</feature>
<dbReference type="PROSITE" id="PS50001">
    <property type="entry name" value="SH2"/>
    <property type="match status" value="1"/>
</dbReference>
<dbReference type="Gene3D" id="3.30.505.10">
    <property type="entry name" value="SH2 domain"/>
    <property type="match status" value="1"/>
</dbReference>
<feature type="region of interest" description="Disordered" evidence="3">
    <location>
        <begin position="1"/>
        <end position="92"/>
    </location>
</feature>
<reference evidence="5 6" key="1">
    <citation type="submission" date="2013-11" db="EMBL/GenBank/DDBJ databases">
        <title>Genome sequencing of Stegodyphus mimosarum.</title>
        <authorList>
            <person name="Bechsgaard J."/>
        </authorList>
    </citation>
    <scope>NUCLEOTIDE SEQUENCE [LARGE SCALE GENOMIC DNA]</scope>
</reference>
<protein>
    <recommendedName>
        <fullName evidence="4">SH2 domain-containing protein</fullName>
    </recommendedName>
</protein>